<evidence type="ECO:0000256" key="2">
    <source>
        <dbReference type="ARBA" id="ARBA00022679"/>
    </source>
</evidence>
<comment type="similarity">
    <text evidence="1">Belongs to the transferase hexapeptide repeat family.</text>
</comment>
<name>A0A286G9F2_9BACT</name>
<dbReference type="Pfam" id="PF00132">
    <property type="entry name" value="Hexapep"/>
    <property type="match status" value="1"/>
</dbReference>
<keyword evidence="2 3" id="KW-0808">Transferase</keyword>
<dbReference type="Gene3D" id="2.160.10.10">
    <property type="entry name" value="Hexapeptide repeat proteins"/>
    <property type="match status" value="1"/>
</dbReference>
<dbReference type="AlphaFoldDB" id="A0A286G9F2"/>
<sequence>MLNMVMVNQDTFTGPSFSLKNRIGRVVWGVFAALFFRLSPRPFHSWRSFVLRCFGAKVGRGVHVYPNVKIWAPWNLDLADECGVADGAILYSLAKITLGQRAVVSQGAHICAGTHDYTRPGSPLVAMPIEIGDHAWVAAEAFVHPGITIGNGCVVGARSVVTKNMPPWTICAGHPCKPIKERVMQEA</sequence>
<dbReference type="PANTHER" id="PTHR23416:SF23">
    <property type="entry name" value="ACETYLTRANSFERASE C18B11.09C-RELATED"/>
    <property type="match status" value="1"/>
</dbReference>
<evidence type="ECO:0000313" key="3">
    <source>
        <dbReference type="EMBL" id="SOD91624.1"/>
    </source>
</evidence>
<keyword evidence="4" id="KW-1185">Reference proteome</keyword>
<dbReference type="RefSeq" id="WP_245877879.1">
    <property type="nucleotide sequence ID" value="NZ_OCNH01000003.1"/>
</dbReference>
<dbReference type="GO" id="GO:0008374">
    <property type="term" value="F:O-acyltransferase activity"/>
    <property type="evidence" value="ECO:0007669"/>
    <property type="project" value="TreeGrafter"/>
</dbReference>
<proteinExistence type="inferred from homology"/>
<dbReference type="InterPro" id="IPR051159">
    <property type="entry name" value="Hexapeptide_acetyltransf"/>
</dbReference>
<dbReference type="SUPFAM" id="SSF51161">
    <property type="entry name" value="Trimeric LpxA-like enzymes"/>
    <property type="match status" value="1"/>
</dbReference>
<evidence type="ECO:0000313" key="4">
    <source>
        <dbReference type="Proteomes" id="UP000219452"/>
    </source>
</evidence>
<dbReference type="InterPro" id="IPR011004">
    <property type="entry name" value="Trimer_LpxA-like_sf"/>
</dbReference>
<dbReference type="Proteomes" id="UP000219452">
    <property type="component" value="Unassembled WGS sequence"/>
</dbReference>
<accession>A0A286G9F2</accession>
<protein>
    <submittedName>
        <fullName evidence="3">Putative colanic acid biosynthesis acetyltransferase WcaF</fullName>
    </submittedName>
</protein>
<evidence type="ECO:0000256" key="1">
    <source>
        <dbReference type="ARBA" id="ARBA00007274"/>
    </source>
</evidence>
<reference evidence="4" key="1">
    <citation type="submission" date="2017-09" db="EMBL/GenBank/DDBJ databases">
        <authorList>
            <person name="Varghese N."/>
            <person name="Submissions S."/>
        </authorList>
    </citation>
    <scope>NUCLEOTIDE SEQUENCE [LARGE SCALE GENOMIC DNA]</scope>
    <source>
        <strain evidence="4">DSM 29961</strain>
    </source>
</reference>
<dbReference type="EMBL" id="OCNH01000003">
    <property type="protein sequence ID" value="SOD91624.1"/>
    <property type="molecule type" value="Genomic_DNA"/>
</dbReference>
<dbReference type="GO" id="GO:0005829">
    <property type="term" value="C:cytosol"/>
    <property type="evidence" value="ECO:0007669"/>
    <property type="project" value="TreeGrafter"/>
</dbReference>
<dbReference type="InterPro" id="IPR001451">
    <property type="entry name" value="Hexapep"/>
</dbReference>
<dbReference type="PANTHER" id="PTHR23416">
    <property type="entry name" value="SIALIC ACID SYNTHASE-RELATED"/>
    <property type="match status" value="1"/>
</dbReference>
<organism evidence="3 4">
    <name type="scientific">Spirosoma fluviale</name>
    <dbReference type="NCBI Taxonomy" id="1597977"/>
    <lineage>
        <taxon>Bacteria</taxon>
        <taxon>Pseudomonadati</taxon>
        <taxon>Bacteroidota</taxon>
        <taxon>Cytophagia</taxon>
        <taxon>Cytophagales</taxon>
        <taxon>Cytophagaceae</taxon>
        <taxon>Spirosoma</taxon>
    </lineage>
</organism>
<dbReference type="CDD" id="cd05825">
    <property type="entry name" value="LbH_wcaF_like"/>
    <property type="match status" value="1"/>
</dbReference>
<gene>
    <name evidence="3" type="ORF">SAMN06269250_3558</name>
</gene>